<dbReference type="EMBL" id="JBBNAG010000013">
    <property type="protein sequence ID" value="KAK9082869.1"/>
    <property type="molecule type" value="Genomic_DNA"/>
</dbReference>
<evidence type="ECO:0000313" key="3">
    <source>
        <dbReference type="EMBL" id="KAK9082869.1"/>
    </source>
</evidence>
<accession>A0AAP0E550</accession>
<comment type="caution">
    <text evidence="3">The sequence shown here is derived from an EMBL/GenBank/DDBJ whole genome shotgun (WGS) entry which is preliminary data.</text>
</comment>
<feature type="region of interest" description="Disordered" evidence="2">
    <location>
        <begin position="134"/>
        <end position="174"/>
    </location>
</feature>
<dbReference type="Pfam" id="PF05042">
    <property type="entry name" value="Caleosin"/>
    <property type="match status" value="1"/>
</dbReference>
<organism evidence="3 4">
    <name type="scientific">Stephania cephalantha</name>
    <dbReference type="NCBI Taxonomy" id="152367"/>
    <lineage>
        <taxon>Eukaryota</taxon>
        <taxon>Viridiplantae</taxon>
        <taxon>Streptophyta</taxon>
        <taxon>Embryophyta</taxon>
        <taxon>Tracheophyta</taxon>
        <taxon>Spermatophyta</taxon>
        <taxon>Magnoliopsida</taxon>
        <taxon>Ranunculales</taxon>
        <taxon>Menispermaceae</taxon>
        <taxon>Menispermoideae</taxon>
        <taxon>Cissampelideae</taxon>
        <taxon>Stephania</taxon>
    </lineage>
</organism>
<gene>
    <name evidence="3" type="ORF">Scep_029340</name>
</gene>
<dbReference type="AlphaFoldDB" id="A0AAP0E550"/>
<proteinExistence type="inferred from homology"/>
<dbReference type="Proteomes" id="UP001419268">
    <property type="component" value="Unassembled WGS sequence"/>
</dbReference>
<sequence length="174" mass="19875">MVGGLICRFLPSNFEYTFNKYARTVPDKLSFGELWSMTEGNRDAFDIFGWAASKLEWIVLYVLARDEEGFLSKEAIRRCFDGSLFEYCAKAQSDAAKPKRSSREVGNAFQSVRRLDRLEISVWIEFLKHSKRNNIPTRGATTPQRGTTTSRKRATTTNKGVTPTYIGQKATNRR</sequence>
<comment type="similarity">
    <text evidence="1">Belongs to the caleosin family.</text>
</comment>
<reference evidence="3 4" key="1">
    <citation type="submission" date="2024-01" db="EMBL/GenBank/DDBJ databases">
        <title>Genome assemblies of Stephania.</title>
        <authorList>
            <person name="Yang L."/>
        </authorList>
    </citation>
    <scope>NUCLEOTIDE SEQUENCE [LARGE SCALE GENOMIC DNA]</scope>
    <source>
        <strain evidence="3">JXDWG</strain>
        <tissue evidence="3">Leaf</tissue>
    </source>
</reference>
<evidence type="ECO:0000256" key="1">
    <source>
        <dbReference type="ARBA" id="ARBA00006765"/>
    </source>
</evidence>
<protein>
    <submittedName>
        <fullName evidence="3">Uncharacterized protein</fullName>
    </submittedName>
</protein>
<keyword evidence="4" id="KW-1185">Reference proteome</keyword>
<name>A0AAP0E550_9MAGN</name>
<dbReference type="InterPro" id="IPR007736">
    <property type="entry name" value="Caleosin-related"/>
</dbReference>
<evidence type="ECO:0000256" key="2">
    <source>
        <dbReference type="SAM" id="MobiDB-lite"/>
    </source>
</evidence>
<dbReference type="GO" id="GO:0005509">
    <property type="term" value="F:calcium ion binding"/>
    <property type="evidence" value="ECO:0007669"/>
    <property type="project" value="TreeGrafter"/>
</dbReference>
<feature type="compositionally biased region" description="Polar residues" evidence="2">
    <location>
        <begin position="134"/>
        <end position="144"/>
    </location>
</feature>
<evidence type="ECO:0000313" key="4">
    <source>
        <dbReference type="Proteomes" id="UP001419268"/>
    </source>
</evidence>
<dbReference type="GO" id="GO:0004497">
    <property type="term" value="F:monooxygenase activity"/>
    <property type="evidence" value="ECO:0007669"/>
    <property type="project" value="TreeGrafter"/>
</dbReference>
<dbReference type="PANTHER" id="PTHR31495:SF20">
    <property type="entry name" value="CALEOSIN-RELATED FAMILY PROTEIN"/>
    <property type="match status" value="1"/>
</dbReference>
<dbReference type="PANTHER" id="PTHR31495">
    <property type="entry name" value="PEROXYGENASE 3-RELATED"/>
    <property type="match status" value="1"/>
</dbReference>